<dbReference type="FunFam" id="3.40.630.10:FF:000008">
    <property type="entry name" value="Endoplasmic reticulum metallopeptidase 1"/>
    <property type="match status" value="1"/>
</dbReference>
<dbReference type="CDD" id="cd03875">
    <property type="entry name" value="M28_Fxna_like"/>
    <property type="match status" value="1"/>
</dbReference>
<feature type="transmembrane region" description="Helical" evidence="16">
    <location>
        <begin position="553"/>
        <end position="573"/>
    </location>
</feature>
<protein>
    <recommendedName>
        <fullName evidence="14">Peptide hydrolase</fullName>
        <ecNumber evidence="14">3.4.-.-</ecNumber>
    </recommendedName>
</protein>
<dbReference type="InterPro" id="IPR045175">
    <property type="entry name" value="M28_fam"/>
</dbReference>
<keyword evidence="9 14" id="KW-0862">Zinc</keyword>
<dbReference type="Proteomes" id="UP000078512">
    <property type="component" value="Unassembled WGS sequence"/>
</dbReference>
<feature type="region of interest" description="Disordered" evidence="15">
    <location>
        <begin position="1"/>
        <end position="78"/>
    </location>
</feature>
<feature type="compositionally biased region" description="Polar residues" evidence="15">
    <location>
        <begin position="53"/>
        <end position="65"/>
    </location>
</feature>
<dbReference type="GO" id="GO:0046872">
    <property type="term" value="F:metal ion binding"/>
    <property type="evidence" value="ECO:0007669"/>
    <property type="project" value="UniProtKB-KW"/>
</dbReference>
<evidence type="ECO:0000256" key="7">
    <source>
        <dbReference type="ARBA" id="ARBA00022801"/>
    </source>
</evidence>
<evidence type="ECO:0000256" key="3">
    <source>
        <dbReference type="ARBA" id="ARBA00010918"/>
    </source>
</evidence>
<comment type="similarity">
    <text evidence="3 14">Belongs to the peptidase M28 family.</text>
</comment>
<dbReference type="EC" id="3.4.-.-" evidence="14"/>
<evidence type="ECO:0000256" key="14">
    <source>
        <dbReference type="RuleBase" id="RU361240"/>
    </source>
</evidence>
<evidence type="ECO:0000256" key="15">
    <source>
        <dbReference type="SAM" id="MobiDB-lite"/>
    </source>
</evidence>
<keyword evidence="7 14" id="KW-0378">Hydrolase</keyword>
<feature type="transmembrane region" description="Helical" evidence="16">
    <location>
        <begin position="485"/>
        <end position="508"/>
    </location>
</feature>
<dbReference type="PANTHER" id="PTHR12147">
    <property type="entry name" value="METALLOPEPTIDASE M28 FAMILY MEMBER"/>
    <property type="match status" value="1"/>
</dbReference>
<organism evidence="19 20">
    <name type="scientific">Linnemannia elongata AG-77</name>
    <dbReference type="NCBI Taxonomy" id="1314771"/>
    <lineage>
        <taxon>Eukaryota</taxon>
        <taxon>Fungi</taxon>
        <taxon>Fungi incertae sedis</taxon>
        <taxon>Mucoromycota</taxon>
        <taxon>Mortierellomycotina</taxon>
        <taxon>Mortierellomycetes</taxon>
        <taxon>Mortierellales</taxon>
        <taxon>Mortierellaceae</taxon>
        <taxon>Linnemannia</taxon>
    </lineage>
</organism>
<evidence type="ECO:0000256" key="8">
    <source>
        <dbReference type="ARBA" id="ARBA00022824"/>
    </source>
</evidence>
<feature type="compositionally biased region" description="Basic and acidic residues" evidence="15">
    <location>
        <begin position="16"/>
        <end position="30"/>
    </location>
</feature>
<evidence type="ECO:0000313" key="20">
    <source>
        <dbReference type="Proteomes" id="UP000078512"/>
    </source>
</evidence>
<keyword evidence="10 16" id="KW-1133">Transmembrane helix</keyword>
<evidence type="ECO:0000313" key="19">
    <source>
        <dbReference type="EMBL" id="OAQ34623.1"/>
    </source>
</evidence>
<keyword evidence="4 14" id="KW-0645">Protease</keyword>
<evidence type="ECO:0000256" key="9">
    <source>
        <dbReference type="ARBA" id="ARBA00022833"/>
    </source>
</evidence>
<dbReference type="AlphaFoldDB" id="A0A197KBS3"/>
<keyword evidence="8" id="KW-0256">Endoplasmic reticulum</keyword>
<comment type="subcellular location">
    <subcellularLocation>
        <location evidence="2">Endoplasmic reticulum membrane</location>
        <topology evidence="2">Multi-pass membrane protein</topology>
    </subcellularLocation>
</comment>
<dbReference type="GO" id="GO:0005789">
    <property type="term" value="C:endoplasmic reticulum membrane"/>
    <property type="evidence" value="ECO:0007669"/>
    <property type="project" value="UniProtKB-SubCell"/>
</dbReference>
<feature type="transmembrane region" description="Helical" evidence="16">
    <location>
        <begin position="579"/>
        <end position="600"/>
    </location>
</feature>
<comment type="cofactor">
    <cofactor evidence="1">
        <name>Zn(2+)</name>
        <dbReference type="ChEBI" id="CHEBI:29105"/>
    </cofactor>
</comment>
<evidence type="ECO:0000256" key="4">
    <source>
        <dbReference type="ARBA" id="ARBA00022670"/>
    </source>
</evidence>
<dbReference type="OrthoDB" id="76293at2759"/>
<evidence type="ECO:0000256" key="13">
    <source>
        <dbReference type="ARBA" id="ARBA00023180"/>
    </source>
</evidence>
<sequence>MASLGGAALKQRHPTFLRDESPSRTPHDLDTLSPPPLPANANPNTNNKHHPYQQLTVESNGRNPRTTTKTTTRISKDPFQSPRSTFGACALYLGFLISLAILAFRLHYTLPSPVSSTDGALLVDPLTGQRQFSEENVRRVVKHLSEDIGYRIVGTEQDQETQMYLLSEIQALKEQAEQEGARRLSTTDSEDNAVVPAAFPKFEVWTQKDDGAHQFDFMSKVVMKMYTNMTNIIVRLSCGPQCDENAILLNAHYDTTLGSPGAVDDALPIGVMVELIRILSQRSALKKNSLIFLFNGGEESLQDASHSFINNHPLREYVKAVINLEGCGTTGPEILFQANSRPMIEAYSRVPYPHATVLANDLFATGVLLSDTDYRIFVQENLTGLDLAVYKNSYLYHTHLDLDRNMEQGLPQHLGENTLALAIYVGDNVDVTQLEETSSVVFFDVLGLFFVSYSLGAAIWSHIAIGALAVFAVAIGACRPTMRSVFSVPLSLVAALLAPNLTALFLRAIGRPMIWFSHEWLPLVVFGPLGAAAMLTVQWLLHDKTISNGENELRTLSGITVLYTILMAAASMARIASSYFIALYSLVSSVALIFNHRRIAQTHGSNISTVDYLTYFVASGVQTLYGIYLGFSLFDLIVPLTGRIGVTAPVDNVMAVVTGFSVFFVSPPLLAFSHRFGSMVLKKTILCLLLAQVAVVLVGLSVLSPYDILHPKRVFIQHLRNTTSGESLLYVAHADPGPFYDYVTELEAMYQIKATFRSGLDNPGDWNSIYPFSQFLDSYVLDTTPYIRRHTSNTTLAQSSEPLTSLIHDAPRLIAENVSYDPKTGLRKLSILCTHPNYIWTVTSFDAEVVSWSMDVDVPSKDRFHYVIRSAGGYRGEGWHLDLEYRATGPDDRLHMELTAMETEGFGKDVERELEGSGDIGVIRRLVKARPEYITLTYFSCVVTHFDL</sequence>
<evidence type="ECO:0000256" key="16">
    <source>
        <dbReference type="SAM" id="Phobius"/>
    </source>
</evidence>
<keyword evidence="13" id="KW-0325">Glycoprotein</keyword>
<feature type="domain" description="Peptidase M28" evidence="17">
    <location>
        <begin position="231"/>
        <end position="421"/>
    </location>
</feature>
<proteinExistence type="inferred from homology"/>
<evidence type="ECO:0000256" key="10">
    <source>
        <dbReference type="ARBA" id="ARBA00022989"/>
    </source>
</evidence>
<reference evidence="19 20" key="1">
    <citation type="submission" date="2016-05" db="EMBL/GenBank/DDBJ databases">
        <title>Genome sequencing reveals origins of a unique bacterial endosymbiosis in the earliest lineages of terrestrial Fungi.</title>
        <authorList>
            <consortium name="DOE Joint Genome Institute"/>
            <person name="Uehling J."/>
            <person name="Gryganskyi A."/>
            <person name="Hameed K."/>
            <person name="Tschaplinski T."/>
            <person name="Misztal P."/>
            <person name="Wu S."/>
            <person name="Desiro A."/>
            <person name="Vande Pol N."/>
            <person name="Du Z.-Y."/>
            <person name="Zienkiewicz A."/>
            <person name="Zienkiewicz K."/>
            <person name="Morin E."/>
            <person name="Tisserant E."/>
            <person name="Splivallo R."/>
            <person name="Hainaut M."/>
            <person name="Henrissat B."/>
            <person name="Ohm R."/>
            <person name="Kuo A."/>
            <person name="Yan J."/>
            <person name="Lipzen A."/>
            <person name="Nolan M."/>
            <person name="Labutti K."/>
            <person name="Barry K."/>
            <person name="Goldstein A."/>
            <person name="Labbe J."/>
            <person name="Schadt C."/>
            <person name="Tuskan G."/>
            <person name="Grigoriev I."/>
            <person name="Martin F."/>
            <person name="Vilgalys R."/>
            <person name="Bonito G."/>
        </authorList>
    </citation>
    <scope>NUCLEOTIDE SEQUENCE [LARGE SCALE GENOMIC DNA]</scope>
    <source>
        <strain evidence="19 20">AG-77</strain>
    </source>
</reference>
<feature type="transmembrane region" description="Helical" evidence="16">
    <location>
        <begin position="684"/>
        <end position="703"/>
    </location>
</feature>
<evidence type="ECO:0000259" key="17">
    <source>
        <dbReference type="Pfam" id="PF04389"/>
    </source>
</evidence>
<keyword evidence="12 16" id="KW-0472">Membrane</keyword>
<evidence type="ECO:0000259" key="18">
    <source>
        <dbReference type="Pfam" id="PF22249"/>
    </source>
</evidence>
<feature type="domain" description="Endoplasmic reticulum metallopeptidase 1/1-A TM" evidence="18">
    <location>
        <begin position="486"/>
        <end position="698"/>
    </location>
</feature>
<dbReference type="STRING" id="1314771.A0A197KBS3"/>
<dbReference type="InterPro" id="IPR048024">
    <property type="entry name" value="Fxna-like_M28_dom"/>
</dbReference>
<dbReference type="InterPro" id="IPR007484">
    <property type="entry name" value="Peptidase_M28"/>
</dbReference>
<gene>
    <name evidence="19" type="ORF">K457DRAFT_105617</name>
</gene>
<dbReference type="Pfam" id="PF22249">
    <property type="entry name" value="ERMP1-TM"/>
    <property type="match status" value="1"/>
</dbReference>
<feature type="transmembrane region" description="Helical" evidence="16">
    <location>
        <begin position="520"/>
        <end position="541"/>
    </location>
</feature>
<dbReference type="InterPro" id="IPR053974">
    <property type="entry name" value="ERMP1_1-A_TM"/>
</dbReference>
<keyword evidence="20" id="KW-1185">Reference proteome</keyword>
<name>A0A197KBS3_9FUNG</name>
<evidence type="ECO:0000256" key="5">
    <source>
        <dbReference type="ARBA" id="ARBA00022692"/>
    </source>
</evidence>
<dbReference type="SUPFAM" id="SSF53187">
    <property type="entry name" value="Zn-dependent exopeptidases"/>
    <property type="match status" value="1"/>
</dbReference>
<feature type="transmembrane region" description="Helical" evidence="16">
    <location>
        <begin position="653"/>
        <end position="672"/>
    </location>
</feature>
<evidence type="ECO:0000256" key="1">
    <source>
        <dbReference type="ARBA" id="ARBA00001947"/>
    </source>
</evidence>
<keyword evidence="6 14" id="KW-0479">Metal-binding</keyword>
<evidence type="ECO:0000256" key="6">
    <source>
        <dbReference type="ARBA" id="ARBA00022723"/>
    </source>
</evidence>
<keyword evidence="11" id="KW-0482">Metalloprotease</keyword>
<dbReference type="Gene3D" id="3.40.630.10">
    <property type="entry name" value="Zn peptidases"/>
    <property type="match status" value="1"/>
</dbReference>
<dbReference type="Pfam" id="PF04389">
    <property type="entry name" value="Peptidase_M28"/>
    <property type="match status" value="1"/>
</dbReference>
<feature type="transmembrane region" description="Helical" evidence="16">
    <location>
        <begin position="459"/>
        <end position="478"/>
    </location>
</feature>
<evidence type="ECO:0000256" key="2">
    <source>
        <dbReference type="ARBA" id="ARBA00004477"/>
    </source>
</evidence>
<dbReference type="GO" id="GO:0008235">
    <property type="term" value="F:metalloexopeptidase activity"/>
    <property type="evidence" value="ECO:0007669"/>
    <property type="project" value="InterPro"/>
</dbReference>
<evidence type="ECO:0000256" key="11">
    <source>
        <dbReference type="ARBA" id="ARBA00023049"/>
    </source>
</evidence>
<dbReference type="GO" id="GO:0006508">
    <property type="term" value="P:proteolysis"/>
    <property type="evidence" value="ECO:0007669"/>
    <property type="project" value="UniProtKB-KW"/>
</dbReference>
<keyword evidence="5 16" id="KW-0812">Transmembrane</keyword>
<feature type="transmembrane region" description="Helical" evidence="16">
    <location>
        <begin position="612"/>
        <end position="633"/>
    </location>
</feature>
<dbReference type="EMBL" id="KV442017">
    <property type="protein sequence ID" value="OAQ34623.1"/>
    <property type="molecule type" value="Genomic_DNA"/>
</dbReference>
<evidence type="ECO:0000256" key="12">
    <source>
        <dbReference type="ARBA" id="ARBA00023136"/>
    </source>
</evidence>
<dbReference type="PANTHER" id="PTHR12147:SF22">
    <property type="entry name" value="ENDOPLASMIC RETICULUM METALLOPEPTIDASE 1"/>
    <property type="match status" value="1"/>
</dbReference>
<accession>A0A197KBS3</accession>